<keyword evidence="8" id="KW-1185">Reference proteome</keyword>
<dbReference type="EMBL" id="PPTS01000002">
    <property type="protein sequence ID" value="RDB66573.1"/>
    <property type="molecule type" value="Genomic_DNA"/>
</dbReference>
<dbReference type="PANTHER" id="PTHR43728">
    <property type="entry name" value="SLR0304 PROTEIN"/>
    <property type="match status" value="1"/>
</dbReference>
<dbReference type="PANTHER" id="PTHR43728:SF1">
    <property type="entry name" value="FE-S OXIDOREDUCTASE"/>
    <property type="match status" value="1"/>
</dbReference>
<dbReference type="CDD" id="cd01335">
    <property type="entry name" value="Radical_SAM"/>
    <property type="match status" value="1"/>
</dbReference>
<dbReference type="Gene3D" id="3.20.20.70">
    <property type="entry name" value="Aldolase class I"/>
    <property type="match status" value="1"/>
</dbReference>
<name>A0A369M4A4_9ACTN</name>
<dbReference type="SFLD" id="SFLDG01067">
    <property type="entry name" value="SPASM/twitch_domain_containing"/>
    <property type="match status" value="1"/>
</dbReference>
<evidence type="ECO:0000313" key="8">
    <source>
        <dbReference type="Proteomes" id="UP000254000"/>
    </source>
</evidence>
<dbReference type="Proteomes" id="UP000254000">
    <property type="component" value="Unassembled WGS sequence"/>
</dbReference>
<gene>
    <name evidence="7" type="ORF">C1877_04450</name>
</gene>
<protein>
    <recommendedName>
        <fullName evidence="9">Radical SAM/Cys-rich domain protein</fullName>
    </recommendedName>
</protein>
<proteinExistence type="predicted"/>
<evidence type="ECO:0000259" key="5">
    <source>
        <dbReference type="Pfam" id="PF04055"/>
    </source>
</evidence>
<evidence type="ECO:0000256" key="3">
    <source>
        <dbReference type="ARBA" id="ARBA00023004"/>
    </source>
</evidence>
<feature type="domain" description="Arsenosugar biosynthesis radical SAM protein ArsS-like C-terminal" evidence="6">
    <location>
        <begin position="325"/>
        <end position="462"/>
    </location>
</feature>
<dbReference type="SUPFAM" id="SSF102114">
    <property type="entry name" value="Radical SAM enzymes"/>
    <property type="match status" value="1"/>
</dbReference>
<dbReference type="Pfam" id="PF12345">
    <property type="entry name" value="DUF3641"/>
    <property type="match status" value="1"/>
</dbReference>
<reference evidence="7 8" key="1">
    <citation type="journal article" date="2018" name="Elife">
        <title>Discovery and characterization of a prevalent human gut bacterial enzyme sufficient for the inactivation of a family of plant toxins.</title>
        <authorList>
            <person name="Koppel N."/>
            <person name="Bisanz J.E."/>
            <person name="Pandelia M.E."/>
            <person name="Turnbaugh P.J."/>
            <person name="Balskus E.P."/>
        </authorList>
    </citation>
    <scope>NUCLEOTIDE SEQUENCE [LARGE SCALE GENOMIC DNA]</scope>
    <source>
        <strain evidence="7 8">3C</strain>
    </source>
</reference>
<evidence type="ECO:0000256" key="4">
    <source>
        <dbReference type="ARBA" id="ARBA00023014"/>
    </source>
</evidence>
<accession>A0A369M4A4</accession>
<keyword evidence="3" id="KW-0408">Iron</keyword>
<keyword evidence="4" id="KW-0411">Iron-sulfur</keyword>
<comment type="caution">
    <text evidence="7">The sequence shown here is derived from an EMBL/GenBank/DDBJ whole genome shotgun (WGS) entry which is preliminary data.</text>
</comment>
<dbReference type="InterPro" id="IPR007197">
    <property type="entry name" value="rSAM"/>
</dbReference>
<dbReference type="InterPro" id="IPR024521">
    <property type="entry name" value="ArsS-like_C"/>
</dbReference>
<evidence type="ECO:0008006" key="9">
    <source>
        <dbReference type="Google" id="ProtNLM"/>
    </source>
</evidence>
<keyword evidence="1" id="KW-0949">S-adenosyl-L-methionine</keyword>
<dbReference type="InterPro" id="IPR026351">
    <property type="entry name" value="rSAM_ArsS-like"/>
</dbReference>
<evidence type="ECO:0000259" key="6">
    <source>
        <dbReference type="Pfam" id="PF12345"/>
    </source>
</evidence>
<organism evidence="7 8">
    <name type="scientific">Gordonibacter pamelaeae</name>
    <dbReference type="NCBI Taxonomy" id="471189"/>
    <lineage>
        <taxon>Bacteria</taxon>
        <taxon>Bacillati</taxon>
        <taxon>Actinomycetota</taxon>
        <taxon>Coriobacteriia</taxon>
        <taxon>Eggerthellales</taxon>
        <taxon>Eggerthellaceae</taxon>
        <taxon>Gordonibacter</taxon>
    </lineage>
</organism>
<dbReference type="InterPro" id="IPR013785">
    <property type="entry name" value="Aldolase_TIM"/>
</dbReference>
<evidence type="ECO:0000313" key="7">
    <source>
        <dbReference type="EMBL" id="RDB66573.1"/>
    </source>
</evidence>
<evidence type="ECO:0000256" key="2">
    <source>
        <dbReference type="ARBA" id="ARBA00022723"/>
    </source>
</evidence>
<dbReference type="AlphaFoldDB" id="A0A369M4A4"/>
<dbReference type="GO" id="GO:0003824">
    <property type="term" value="F:catalytic activity"/>
    <property type="evidence" value="ECO:0007669"/>
    <property type="project" value="InterPro"/>
</dbReference>
<dbReference type="GO" id="GO:0046872">
    <property type="term" value="F:metal ion binding"/>
    <property type="evidence" value="ECO:0007669"/>
    <property type="project" value="UniProtKB-KW"/>
</dbReference>
<feature type="domain" description="Radical SAM core" evidence="5">
    <location>
        <begin position="171"/>
        <end position="307"/>
    </location>
</feature>
<dbReference type="NCBIfam" id="TIGR04167">
    <property type="entry name" value="rSAM_SeCys"/>
    <property type="match status" value="1"/>
</dbReference>
<sequence length="466" mass="50129">MAANDVDVLATTHTCAPAALSLARGLVVNNGAAGLPNFAGQHFGLTVRVAAAPHPDALFGAERDGLHVEAVPVRYDRDAYLAWFDGLWPAASPAAVSYRSRIVDGADDRLEDALLGGFRRGPSARTDAPPRRSRATKDDVELALAGLVYFEDVVDDSSCLHTAGEPSTIQVNVTARCNLACAHCHVESGPHRTEAADRAVLEAVLAVAARPGIDTVDVTGGAPELHPDFAWFVERASGVARVMVRTNLVILRDPAYRPLMDLYARLGVEVVASLPNVHDAQAEQQRGGGTFDPSIEVLRELNARGYGRDGEHVLDLVFNPQWPVLPPDQAELEAVYRRRLAALGVSFDHLFAVANNPIGRYGAHLIDTGAFDGYLNLLIDSFNQQACDGMMCRRQLSVGWDGRVYDCDFNQALGLPVRREDGGDRTVFDYAADPALPLARPIRFRNHCYACTAGSGSSCGGTIVRG</sequence>
<dbReference type="InterPro" id="IPR058240">
    <property type="entry name" value="rSAM_sf"/>
</dbReference>
<keyword evidence="2" id="KW-0479">Metal-binding</keyword>
<dbReference type="GO" id="GO:0051536">
    <property type="term" value="F:iron-sulfur cluster binding"/>
    <property type="evidence" value="ECO:0007669"/>
    <property type="project" value="UniProtKB-KW"/>
</dbReference>
<dbReference type="SFLD" id="SFLDS00029">
    <property type="entry name" value="Radical_SAM"/>
    <property type="match status" value="1"/>
</dbReference>
<dbReference type="OrthoDB" id="9782387at2"/>
<evidence type="ECO:0000256" key="1">
    <source>
        <dbReference type="ARBA" id="ARBA00022691"/>
    </source>
</evidence>
<dbReference type="Pfam" id="PF04055">
    <property type="entry name" value="Radical_SAM"/>
    <property type="match status" value="1"/>
</dbReference>